<dbReference type="EMBL" id="KV784360">
    <property type="protein sequence ID" value="OEU14959.1"/>
    <property type="molecule type" value="Genomic_DNA"/>
</dbReference>
<keyword evidence="4" id="KW-1185">Reference proteome</keyword>
<reference evidence="3 4" key="1">
    <citation type="submission" date="2016-09" db="EMBL/GenBank/DDBJ databases">
        <title>Extensive genetic diversity and differential bi-allelic expression allows diatom success in the polar Southern Ocean.</title>
        <authorList>
            <consortium name="DOE Joint Genome Institute"/>
            <person name="Mock T."/>
            <person name="Otillar R.P."/>
            <person name="Strauss J."/>
            <person name="Dupont C."/>
            <person name="Frickenhaus S."/>
            <person name="Maumus F."/>
            <person name="Mcmullan M."/>
            <person name="Sanges R."/>
            <person name="Schmutz J."/>
            <person name="Toseland A."/>
            <person name="Valas R."/>
            <person name="Veluchamy A."/>
            <person name="Ward B.J."/>
            <person name="Allen A."/>
            <person name="Barry K."/>
            <person name="Falciatore A."/>
            <person name="Ferrante M."/>
            <person name="Fortunato A.E."/>
            <person name="Gloeckner G."/>
            <person name="Gruber A."/>
            <person name="Hipkin R."/>
            <person name="Janech M."/>
            <person name="Kroth P."/>
            <person name="Leese F."/>
            <person name="Lindquist E."/>
            <person name="Lyon B.R."/>
            <person name="Martin J."/>
            <person name="Mayer C."/>
            <person name="Parker M."/>
            <person name="Quesneville H."/>
            <person name="Raymond J."/>
            <person name="Uhlig C."/>
            <person name="Valentin K.U."/>
            <person name="Worden A.Z."/>
            <person name="Armbrust E.V."/>
            <person name="Bowler C."/>
            <person name="Green B."/>
            <person name="Moulton V."/>
            <person name="Van Oosterhout C."/>
            <person name="Grigoriev I."/>
        </authorList>
    </citation>
    <scope>NUCLEOTIDE SEQUENCE [LARGE SCALE GENOMIC DNA]</scope>
    <source>
        <strain evidence="3 4">CCMP1102</strain>
    </source>
</reference>
<dbReference type="InterPro" id="IPR036259">
    <property type="entry name" value="MFS_trans_sf"/>
</dbReference>
<feature type="transmembrane region" description="Helical" evidence="2">
    <location>
        <begin position="166"/>
        <end position="184"/>
    </location>
</feature>
<sequence length="502" mass="55016">MFLPLPKSLDPRVSLEARERYIKFIVPLWMFFCSTVASSFYGFNVWILPITIHHFGSDATYTMETGQILYAFSLPTLIAAMIMPHLSSQILAKGKIPVRYVTLIGVVLYCCGLILGGLAVQYDRLWLLWIGIGLLSGIGSGLLYVPIEIYSVAWFREIGQPGMGSGLTGFFCGLWPALFSFYCPALIDQTSVPESFYWNALIILLITIPGIILQCSPTEVPLQQNDNAIEISMKNDGDDDDGGEQDGTTSVNNKGEEIETAAQTEVDTDVHQEKPLTMTAILSYPQFYIQFLGTFLCLFPGFAIKYNISILASALFQTTQRTESIISFIFLFSFATVRLFVGIGVGRWFSVDIAAQGSAAIQILGLIGAALVVFLGAKYLWIFVICEAIVGMGLAAYKVTISLGALARWSMLNFSSVTTLFYLANGLAGFIGPIFGWMMLVLPGDVPLNNELAEEKLGSATTKETTEIIAGVVYFAFGFCALLGFLVVRYAVAVVFKNDENV</sequence>
<dbReference type="SUPFAM" id="SSF103473">
    <property type="entry name" value="MFS general substrate transporter"/>
    <property type="match status" value="1"/>
</dbReference>
<feature type="transmembrane region" description="Helical" evidence="2">
    <location>
        <begin position="68"/>
        <end position="86"/>
    </location>
</feature>
<dbReference type="Proteomes" id="UP000095751">
    <property type="component" value="Unassembled WGS sequence"/>
</dbReference>
<feature type="transmembrane region" description="Helical" evidence="2">
    <location>
        <begin position="21"/>
        <end position="48"/>
    </location>
</feature>
<dbReference type="PANTHER" id="PTHR11360">
    <property type="entry name" value="MONOCARBOXYLATE TRANSPORTER"/>
    <property type="match status" value="1"/>
</dbReference>
<feature type="transmembrane region" description="Helical" evidence="2">
    <location>
        <begin position="380"/>
        <end position="399"/>
    </location>
</feature>
<feature type="transmembrane region" description="Helical" evidence="2">
    <location>
        <begin position="287"/>
        <end position="304"/>
    </location>
</feature>
<feature type="transmembrane region" description="Helical" evidence="2">
    <location>
        <begin position="324"/>
        <end position="341"/>
    </location>
</feature>
<dbReference type="InParanoid" id="A0A1E7F9Z9"/>
<dbReference type="KEGG" id="fcy:FRACYDRAFT_241518"/>
<feature type="region of interest" description="Disordered" evidence="1">
    <location>
        <begin position="232"/>
        <end position="256"/>
    </location>
</feature>
<proteinExistence type="predicted"/>
<name>A0A1E7F9Z9_9STRA</name>
<feature type="transmembrane region" description="Helical" evidence="2">
    <location>
        <begin position="468"/>
        <end position="488"/>
    </location>
</feature>
<feature type="transmembrane region" description="Helical" evidence="2">
    <location>
        <begin position="420"/>
        <end position="442"/>
    </location>
</feature>
<dbReference type="Pfam" id="PF07690">
    <property type="entry name" value="MFS_1"/>
    <property type="match status" value="1"/>
</dbReference>
<dbReference type="InterPro" id="IPR050327">
    <property type="entry name" value="Proton-linked_MCT"/>
</dbReference>
<feature type="transmembrane region" description="Helical" evidence="2">
    <location>
        <begin position="126"/>
        <end position="145"/>
    </location>
</feature>
<evidence type="ECO:0000313" key="3">
    <source>
        <dbReference type="EMBL" id="OEU14959.1"/>
    </source>
</evidence>
<evidence type="ECO:0000313" key="4">
    <source>
        <dbReference type="Proteomes" id="UP000095751"/>
    </source>
</evidence>
<dbReference type="PANTHER" id="PTHR11360:SF284">
    <property type="entry name" value="EG:103B4.3 PROTEIN-RELATED"/>
    <property type="match status" value="1"/>
</dbReference>
<dbReference type="AlphaFoldDB" id="A0A1E7F9Z9"/>
<keyword evidence="2" id="KW-0472">Membrane</keyword>
<organism evidence="3 4">
    <name type="scientific">Fragilariopsis cylindrus CCMP1102</name>
    <dbReference type="NCBI Taxonomy" id="635003"/>
    <lineage>
        <taxon>Eukaryota</taxon>
        <taxon>Sar</taxon>
        <taxon>Stramenopiles</taxon>
        <taxon>Ochrophyta</taxon>
        <taxon>Bacillariophyta</taxon>
        <taxon>Bacillariophyceae</taxon>
        <taxon>Bacillariophycidae</taxon>
        <taxon>Bacillariales</taxon>
        <taxon>Bacillariaceae</taxon>
        <taxon>Fragilariopsis</taxon>
    </lineage>
</organism>
<protein>
    <submittedName>
        <fullName evidence="3">MFS general substrate transporter</fullName>
    </submittedName>
</protein>
<dbReference type="GO" id="GO:0022857">
    <property type="term" value="F:transmembrane transporter activity"/>
    <property type="evidence" value="ECO:0007669"/>
    <property type="project" value="InterPro"/>
</dbReference>
<feature type="transmembrane region" description="Helical" evidence="2">
    <location>
        <begin position="353"/>
        <end position="374"/>
    </location>
</feature>
<keyword evidence="2" id="KW-1133">Transmembrane helix</keyword>
<evidence type="ECO:0000256" key="2">
    <source>
        <dbReference type="SAM" id="Phobius"/>
    </source>
</evidence>
<gene>
    <name evidence="3" type="ORF">FRACYDRAFT_241518</name>
</gene>
<dbReference type="InterPro" id="IPR011701">
    <property type="entry name" value="MFS"/>
</dbReference>
<feature type="transmembrane region" description="Helical" evidence="2">
    <location>
        <begin position="98"/>
        <end position="120"/>
    </location>
</feature>
<keyword evidence="2" id="KW-0812">Transmembrane</keyword>
<accession>A0A1E7F9Z9</accession>
<dbReference type="Gene3D" id="1.20.1250.20">
    <property type="entry name" value="MFS general substrate transporter like domains"/>
    <property type="match status" value="1"/>
</dbReference>
<feature type="transmembrane region" description="Helical" evidence="2">
    <location>
        <begin position="196"/>
        <end position="213"/>
    </location>
</feature>
<dbReference type="OrthoDB" id="10654551at2759"/>
<evidence type="ECO:0000256" key="1">
    <source>
        <dbReference type="SAM" id="MobiDB-lite"/>
    </source>
</evidence>